<keyword evidence="2" id="KW-0732">Signal</keyword>
<gene>
    <name evidence="3" type="ORF">G2W53_020496</name>
</gene>
<evidence type="ECO:0000256" key="1">
    <source>
        <dbReference type="ARBA" id="ARBA00009817"/>
    </source>
</evidence>
<evidence type="ECO:0000256" key="2">
    <source>
        <dbReference type="SAM" id="SignalP"/>
    </source>
</evidence>
<dbReference type="SUPFAM" id="SSF55136">
    <property type="entry name" value="Probable bacterial effector-binding domain"/>
    <property type="match status" value="1"/>
</dbReference>
<proteinExistence type="inferred from homology"/>
<organism evidence="3 4">
    <name type="scientific">Senna tora</name>
    <dbReference type="NCBI Taxonomy" id="362788"/>
    <lineage>
        <taxon>Eukaryota</taxon>
        <taxon>Viridiplantae</taxon>
        <taxon>Streptophyta</taxon>
        <taxon>Embryophyta</taxon>
        <taxon>Tracheophyta</taxon>
        <taxon>Spermatophyta</taxon>
        <taxon>Magnoliopsida</taxon>
        <taxon>eudicotyledons</taxon>
        <taxon>Gunneridae</taxon>
        <taxon>Pentapetalae</taxon>
        <taxon>rosids</taxon>
        <taxon>fabids</taxon>
        <taxon>Fabales</taxon>
        <taxon>Fabaceae</taxon>
        <taxon>Caesalpinioideae</taxon>
        <taxon>Cassia clade</taxon>
        <taxon>Senna</taxon>
    </lineage>
</organism>
<evidence type="ECO:0000313" key="3">
    <source>
        <dbReference type="EMBL" id="KAF7829332.1"/>
    </source>
</evidence>
<dbReference type="InterPro" id="IPR006917">
    <property type="entry name" value="SOUL_heme-bd"/>
</dbReference>
<sequence length="214" mass="23691">MGPQVVYLFCYCLCIAMCGTKLVEAIESPAYTVATSESDLEIRLYSESSWLSAPVRGTSFTQSTEDGFHRLYQYMHGGNLNSSKLAFTAPVLTSIPSSTSSHGNDYVVMFYVSTKYQGKPPQPNPELKLQVDKWRSHCIAVRKFSGFANDDNINKQVEALINSLSKYYGSSDTIQDKGSYSIAQYNSSRHLSGRLNEVWINVSGPNAQGCPLSH</sequence>
<feature type="chain" id="PRO_5032824002" evidence="2">
    <location>
        <begin position="26"/>
        <end position="214"/>
    </location>
</feature>
<dbReference type="PANTHER" id="PTHR11220">
    <property type="entry name" value="HEME-BINDING PROTEIN-RELATED"/>
    <property type="match status" value="1"/>
</dbReference>
<comment type="caution">
    <text evidence="3">The sequence shown here is derived from an EMBL/GenBank/DDBJ whole genome shotgun (WGS) entry which is preliminary data.</text>
</comment>
<dbReference type="InterPro" id="IPR011256">
    <property type="entry name" value="Reg_factor_effector_dom_sf"/>
</dbReference>
<name>A0A834TXZ9_9FABA</name>
<evidence type="ECO:0000313" key="4">
    <source>
        <dbReference type="Proteomes" id="UP000634136"/>
    </source>
</evidence>
<dbReference type="Gene3D" id="3.20.80.10">
    <property type="entry name" value="Regulatory factor, effector binding domain"/>
    <property type="match status" value="1"/>
</dbReference>
<dbReference type="OrthoDB" id="6424451at2759"/>
<dbReference type="EMBL" id="JAAIUW010000006">
    <property type="protein sequence ID" value="KAF7829332.1"/>
    <property type="molecule type" value="Genomic_DNA"/>
</dbReference>
<accession>A0A834TXZ9</accession>
<keyword evidence="4" id="KW-1185">Reference proteome</keyword>
<comment type="similarity">
    <text evidence="1">Belongs to the HEBP family.</text>
</comment>
<protein>
    <submittedName>
        <fullName evidence="3">Heme-binding protein 2-like</fullName>
    </submittedName>
</protein>
<dbReference type="Proteomes" id="UP000634136">
    <property type="component" value="Unassembled WGS sequence"/>
</dbReference>
<reference evidence="3" key="1">
    <citation type="submission" date="2020-09" db="EMBL/GenBank/DDBJ databases">
        <title>Genome-Enabled Discovery of Anthraquinone Biosynthesis in Senna tora.</title>
        <authorList>
            <person name="Kang S.-H."/>
            <person name="Pandey R.P."/>
            <person name="Lee C.-M."/>
            <person name="Sim J.-S."/>
            <person name="Jeong J.-T."/>
            <person name="Choi B.-S."/>
            <person name="Jung M."/>
            <person name="Ginzburg D."/>
            <person name="Zhao K."/>
            <person name="Won S.Y."/>
            <person name="Oh T.-J."/>
            <person name="Yu Y."/>
            <person name="Kim N.-H."/>
            <person name="Lee O.R."/>
            <person name="Lee T.-H."/>
            <person name="Bashyal P."/>
            <person name="Kim T.-S."/>
            <person name="Lee W.-H."/>
            <person name="Kawkins C."/>
            <person name="Kim C.-K."/>
            <person name="Kim J.S."/>
            <person name="Ahn B.O."/>
            <person name="Rhee S.Y."/>
            <person name="Sohng J.K."/>
        </authorList>
    </citation>
    <scope>NUCLEOTIDE SEQUENCE</scope>
    <source>
        <tissue evidence="3">Leaf</tissue>
    </source>
</reference>
<dbReference type="PANTHER" id="PTHR11220:SF36">
    <property type="entry name" value="SOUL HEME-BINDING PROTEIN"/>
    <property type="match status" value="1"/>
</dbReference>
<dbReference type="Pfam" id="PF04832">
    <property type="entry name" value="SOUL"/>
    <property type="match status" value="1"/>
</dbReference>
<dbReference type="AlphaFoldDB" id="A0A834TXZ9"/>
<dbReference type="FunFam" id="3.20.80.10:FF:000002">
    <property type="entry name" value="Heme-binding protein 2"/>
    <property type="match status" value="1"/>
</dbReference>
<feature type="signal peptide" evidence="2">
    <location>
        <begin position="1"/>
        <end position="25"/>
    </location>
</feature>